<dbReference type="RefSeq" id="WP_330195365.1">
    <property type="nucleotide sequence ID" value="NZ_JAZDRO010000001.1"/>
</dbReference>
<dbReference type="InterPro" id="IPR028053">
    <property type="entry name" value="Membr_insert_YidC_N"/>
</dbReference>
<organism evidence="16 17">
    <name type="scientific">Hyphobacterium marinum</name>
    <dbReference type="NCBI Taxonomy" id="3116574"/>
    <lineage>
        <taxon>Bacteria</taxon>
        <taxon>Pseudomonadati</taxon>
        <taxon>Pseudomonadota</taxon>
        <taxon>Alphaproteobacteria</taxon>
        <taxon>Maricaulales</taxon>
        <taxon>Maricaulaceae</taxon>
        <taxon>Hyphobacterium</taxon>
    </lineage>
</organism>
<dbReference type="HAMAP" id="MF_01810">
    <property type="entry name" value="YidC_type1"/>
    <property type="match status" value="1"/>
</dbReference>
<evidence type="ECO:0000313" key="16">
    <source>
        <dbReference type="EMBL" id="MEE2565834.1"/>
    </source>
</evidence>
<comment type="similarity">
    <text evidence="2 13">Belongs to the OXA1/ALB3/YidC family. Type 1 subfamily.</text>
</comment>
<comment type="function">
    <text evidence="13">Required for the insertion and/or proper folding and/or complex formation of integral membrane proteins into the membrane. Involved in integration of membrane proteins that insert both dependently and independently of the Sec translocase complex, as well as at least some lipoproteins. Aids folding of multispanning membrane proteins.</text>
</comment>
<evidence type="ECO:0000256" key="7">
    <source>
        <dbReference type="ARBA" id="ARBA00022927"/>
    </source>
</evidence>
<dbReference type="PANTHER" id="PTHR12428">
    <property type="entry name" value="OXA1"/>
    <property type="match status" value="1"/>
</dbReference>
<keyword evidence="7 13" id="KW-0653">Protein transport</keyword>
<dbReference type="NCBIfam" id="NF002353">
    <property type="entry name" value="PRK01318.1-4"/>
    <property type="match status" value="1"/>
</dbReference>
<reference evidence="16 17" key="1">
    <citation type="submission" date="2024-01" db="EMBL/GenBank/DDBJ databases">
        <title>Hyphobacterium bacterium isolated from marine sediment.</title>
        <authorList>
            <person name="Zhao S."/>
        </authorList>
    </citation>
    <scope>NUCLEOTIDE SEQUENCE [LARGE SCALE GENOMIC DNA]</scope>
    <source>
        <strain evidence="16 17">Y60-23</strain>
    </source>
</reference>
<keyword evidence="17" id="KW-1185">Reference proteome</keyword>
<dbReference type="PRINTS" id="PR01900">
    <property type="entry name" value="YIDCPROTEIN"/>
</dbReference>
<evidence type="ECO:0000256" key="4">
    <source>
        <dbReference type="ARBA" id="ARBA00022448"/>
    </source>
</evidence>
<dbReference type="InterPro" id="IPR019998">
    <property type="entry name" value="Membr_insert_YidC"/>
</dbReference>
<evidence type="ECO:0000256" key="13">
    <source>
        <dbReference type="HAMAP-Rule" id="MF_01810"/>
    </source>
</evidence>
<comment type="subunit">
    <text evidence="13">Interacts with the Sec translocase complex via SecD. Specifically interacts with transmembrane segments of nascent integral membrane proteins during membrane integration.</text>
</comment>
<evidence type="ECO:0000256" key="1">
    <source>
        <dbReference type="ARBA" id="ARBA00004429"/>
    </source>
</evidence>
<evidence type="ECO:0000256" key="9">
    <source>
        <dbReference type="ARBA" id="ARBA00023136"/>
    </source>
</evidence>
<evidence type="ECO:0000256" key="12">
    <source>
        <dbReference type="ARBA" id="ARBA00033342"/>
    </source>
</evidence>
<evidence type="ECO:0000259" key="15">
    <source>
        <dbReference type="Pfam" id="PF14849"/>
    </source>
</evidence>
<evidence type="ECO:0000256" key="10">
    <source>
        <dbReference type="ARBA" id="ARBA00023186"/>
    </source>
</evidence>
<dbReference type="EMBL" id="JAZDRO010000001">
    <property type="protein sequence ID" value="MEE2565834.1"/>
    <property type="molecule type" value="Genomic_DNA"/>
</dbReference>
<dbReference type="NCBIfam" id="TIGR03593">
    <property type="entry name" value="yidC_nterm"/>
    <property type="match status" value="1"/>
</dbReference>
<comment type="caution">
    <text evidence="16">The sequence shown here is derived from an EMBL/GenBank/DDBJ whole genome shotgun (WGS) entry which is preliminary data.</text>
</comment>
<dbReference type="CDD" id="cd19961">
    <property type="entry name" value="EcYidC-like_peri"/>
    <property type="match status" value="1"/>
</dbReference>
<dbReference type="Pfam" id="PF14849">
    <property type="entry name" value="YidC_periplas"/>
    <property type="match status" value="1"/>
</dbReference>
<evidence type="ECO:0000256" key="5">
    <source>
        <dbReference type="ARBA" id="ARBA00022475"/>
    </source>
</evidence>
<feature type="transmembrane region" description="Helical" evidence="13">
    <location>
        <begin position="492"/>
        <end position="516"/>
    </location>
</feature>
<evidence type="ECO:0000259" key="14">
    <source>
        <dbReference type="Pfam" id="PF02096"/>
    </source>
</evidence>
<accession>A0ABU7LW94</accession>
<dbReference type="CDD" id="cd20070">
    <property type="entry name" value="5TM_YidC_Alb3"/>
    <property type="match status" value="1"/>
</dbReference>
<dbReference type="InterPro" id="IPR047196">
    <property type="entry name" value="YidC_ALB_C"/>
</dbReference>
<keyword evidence="4 13" id="KW-0813">Transport</keyword>
<evidence type="ECO:0000256" key="6">
    <source>
        <dbReference type="ARBA" id="ARBA00022692"/>
    </source>
</evidence>
<dbReference type="Pfam" id="PF02096">
    <property type="entry name" value="60KD_IMP"/>
    <property type="match status" value="1"/>
</dbReference>
<feature type="domain" description="Membrane insertase YidC N-terminal" evidence="15">
    <location>
        <begin position="70"/>
        <end position="350"/>
    </location>
</feature>
<keyword evidence="5 13" id="KW-1003">Cell membrane</keyword>
<comment type="subcellular location">
    <subcellularLocation>
        <location evidence="1">Cell inner membrane</location>
        <topology evidence="1">Multi-pass membrane protein</topology>
    </subcellularLocation>
    <subcellularLocation>
        <location evidence="13">Cell membrane</location>
        <topology evidence="13">Multi-pass membrane protein</topology>
    </subcellularLocation>
</comment>
<dbReference type="PANTHER" id="PTHR12428:SF65">
    <property type="entry name" value="CYTOCHROME C OXIDASE ASSEMBLY PROTEIN COX18, MITOCHONDRIAL"/>
    <property type="match status" value="1"/>
</dbReference>
<keyword evidence="6 13" id="KW-0812">Transmembrane</keyword>
<evidence type="ECO:0000256" key="8">
    <source>
        <dbReference type="ARBA" id="ARBA00022989"/>
    </source>
</evidence>
<sequence>MGDNKNMIIAIAIAIGVMFIYQFLVLEPAARRQRAELEAQQAEIAATGGVDTTVSEVAVDRDTALASETRIEIDAPSVAGSFSLTGTRFDDLRLLRHRTTIEDDSPVVLLNPRGSEHAYFADDGWAAGANGPRDVPGATTTWTLAEGNRLTPDTPVVLEYAGSDGLTFRRRIEIDENYMFTVTDTVTNTGSAAATLSRYGRVRQLGEPPDLSNFFILHEGPIAMVGGSLTDRKYDNVDADDPVERDGVGGWVGITGKYWMTAVIPDQSVEFEATIQRIERQGDDVFQTSYQTQPLELAPGETTTSQSRVFAGAKRADVLQAYEEDLGIQRFDMAIDWGMFWFLTRPYFWLLHTLAGVFGGAYGFGFAILAVTVLVKLLFFPIANRAYVSMAKMKNLQPKMTEIRERHADDKQKQQQEIIALYQREKVNPLAGCLPILLQIPVFYALYKTIFVTLELRHQPFPGWIQDLSAPDPTNMWNLFGALPFDPSGWPVLGGFLAIGAWPLIMGVTMWAQQALNPPPPDKMQARIFAFMPIMFTIILAPFAAGLVIYWAWNNFLSVLQQYIIMRRQGVETQFDKLVKRLTGGAKESES</sequence>
<dbReference type="Proteomes" id="UP001310692">
    <property type="component" value="Unassembled WGS sequence"/>
</dbReference>
<dbReference type="PRINTS" id="PR00701">
    <property type="entry name" value="60KDINNERMP"/>
</dbReference>
<dbReference type="Gene3D" id="2.70.98.90">
    <property type="match status" value="1"/>
</dbReference>
<feature type="transmembrane region" description="Helical" evidence="13">
    <location>
        <begin position="6"/>
        <end position="26"/>
    </location>
</feature>
<name>A0ABU7LW94_9PROT</name>
<dbReference type="InterPro" id="IPR038221">
    <property type="entry name" value="YidC_periplasmic_sf"/>
</dbReference>
<evidence type="ECO:0000256" key="3">
    <source>
        <dbReference type="ARBA" id="ARBA00015325"/>
    </source>
</evidence>
<feature type="transmembrane region" description="Helical" evidence="13">
    <location>
        <begin position="427"/>
        <end position="447"/>
    </location>
</feature>
<evidence type="ECO:0000313" key="17">
    <source>
        <dbReference type="Proteomes" id="UP001310692"/>
    </source>
</evidence>
<keyword evidence="8 13" id="KW-1133">Transmembrane helix</keyword>
<feature type="transmembrane region" description="Helical" evidence="13">
    <location>
        <begin position="528"/>
        <end position="553"/>
    </location>
</feature>
<feature type="domain" description="Membrane insertase YidC/Oxa/ALB C-terminal" evidence="14">
    <location>
        <begin position="364"/>
        <end position="567"/>
    </location>
</feature>
<evidence type="ECO:0000256" key="2">
    <source>
        <dbReference type="ARBA" id="ARBA00010527"/>
    </source>
</evidence>
<proteinExistence type="inferred from homology"/>
<keyword evidence="9 13" id="KW-0472">Membrane</keyword>
<dbReference type="InterPro" id="IPR028055">
    <property type="entry name" value="YidC/Oxa/ALB_C"/>
</dbReference>
<evidence type="ECO:0000256" key="11">
    <source>
        <dbReference type="ARBA" id="ARBA00033245"/>
    </source>
</evidence>
<dbReference type="NCBIfam" id="TIGR03592">
    <property type="entry name" value="yidC_oxa1_cterm"/>
    <property type="match status" value="1"/>
</dbReference>
<feature type="transmembrane region" description="Helical" evidence="13">
    <location>
        <begin position="364"/>
        <end position="383"/>
    </location>
</feature>
<dbReference type="InterPro" id="IPR001708">
    <property type="entry name" value="YidC/ALB3/OXA1/COX18"/>
</dbReference>
<protein>
    <recommendedName>
        <fullName evidence="3 13">Membrane protein insertase YidC</fullName>
    </recommendedName>
    <alternativeName>
        <fullName evidence="12 13">Foldase YidC</fullName>
    </alternativeName>
    <alternativeName>
        <fullName evidence="11 13">Membrane integrase YidC</fullName>
    </alternativeName>
    <alternativeName>
        <fullName evidence="13">Membrane protein YidC</fullName>
    </alternativeName>
</protein>
<keyword evidence="10 13" id="KW-0143">Chaperone</keyword>
<gene>
    <name evidence="13 16" type="primary">yidC</name>
    <name evidence="16" type="ORF">V0U35_04005</name>
</gene>